<feature type="transmembrane region" description="Helical" evidence="8">
    <location>
        <begin position="209"/>
        <end position="229"/>
    </location>
</feature>
<comment type="caution">
    <text evidence="10">The sequence shown here is derived from an EMBL/GenBank/DDBJ whole genome shotgun (WGS) entry which is preliminary data.</text>
</comment>
<keyword evidence="6 8" id="KW-1133">Transmembrane helix</keyword>
<evidence type="ECO:0000256" key="2">
    <source>
        <dbReference type="ARBA" id="ARBA00022475"/>
    </source>
</evidence>
<evidence type="ECO:0000256" key="1">
    <source>
        <dbReference type="ARBA" id="ARBA00004651"/>
    </source>
</evidence>
<comment type="subcellular location">
    <subcellularLocation>
        <location evidence="1">Cell membrane</location>
        <topology evidence="1">Multi-pass membrane protein</topology>
    </subcellularLocation>
</comment>
<organism evidence="10 11">
    <name type="scientific">Anabaena sphaerica FACHB-251</name>
    <dbReference type="NCBI Taxonomy" id="2692883"/>
    <lineage>
        <taxon>Bacteria</taxon>
        <taxon>Bacillati</taxon>
        <taxon>Cyanobacteriota</taxon>
        <taxon>Cyanophyceae</taxon>
        <taxon>Nostocales</taxon>
        <taxon>Nostocaceae</taxon>
        <taxon>Anabaena</taxon>
    </lineage>
</organism>
<keyword evidence="11" id="KW-1185">Reference proteome</keyword>
<feature type="transmembrane region" description="Helical" evidence="8">
    <location>
        <begin position="382"/>
        <end position="402"/>
    </location>
</feature>
<evidence type="ECO:0000256" key="7">
    <source>
        <dbReference type="ARBA" id="ARBA00023136"/>
    </source>
</evidence>
<evidence type="ECO:0000259" key="9">
    <source>
        <dbReference type="Pfam" id="PF13231"/>
    </source>
</evidence>
<protein>
    <submittedName>
        <fullName evidence="10">Glycosyltransferase family 39 protein</fullName>
    </submittedName>
</protein>
<evidence type="ECO:0000256" key="3">
    <source>
        <dbReference type="ARBA" id="ARBA00022676"/>
    </source>
</evidence>
<evidence type="ECO:0000256" key="5">
    <source>
        <dbReference type="ARBA" id="ARBA00022692"/>
    </source>
</evidence>
<dbReference type="GO" id="GO:0010041">
    <property type="term" value="P:response to iron(III) ion"/>
    <property type="evidence" value="ECO:0007669"/>
    <property type="project" value="TreeGrafter"/>
</dbReference>
<dbReference type="GO" id="GO:0005886">
    <property type="term" value="C:plasma membrane"/>
    <property type="evidence" value="ECO:0007669"/>
    <property type="project" value="UniProtKB-SubCell"/>
</dbReference>
<keyword evidence="3" id="KW-0328">Glycosyltransferase</keyword>
<dbReference type="EMBL" id="JACJQU010000019">
    <property type="protein sequence ID" value="MBD2296190.1"/>
    <property type="molecule type" value="Genomic_DNA"/>
</dbReference>
<feature type="transmembrane region" description="Helical" evidence="8">
    <location>
        <begin position="23"/>
        <end position="42"/>
    </location>
</feature>
<dbReference type="GO" id="GO:0009103">
    <property type="term" value="P:lipopolysaccharide biosynthetic process"/>
    <property type="evidence" value="ECO:0007669"/>
    <property type="project" value="UniProtKB-ARBA"/>
</dbReference>
<feature type="transmembrane region" description="Helical" evidence="8">
    <location>
        <begin position="353"/>
        <end position="370"/>
    </location>
</feature>
<keyword evidence="4" id="KW-0808">Transferase</keyword>
<feature type="transmembrane region" description="Helical" evidence="8">
    <location>
        <begin position="414"/>
        <end position="432"/>
    </location>
</feature>
<evidence type="ECO:0000256" key="4">
    <source>
        <dbReference type="ARBA" id="ARBA00022679"/>
    </source>
</evidence>
<name>A0A926WKE7_9NOST</name>
<feature type="transmembrane region" description="Helical" evidence="8">
    <location>
        <begin position="128"/>
        <end position="149"/>
    </location>
</feature>
<evidence type="ECO:0000256" key="8">
    <source>
        <dbReference type="SAM" id="Phobius"/>
    </source>
</evidence>
<sequence>MTIKLSPFNQVPKKLFSSNKKTINLNFILISLLVLGILFRFINIDNKSYWDDEAFTSLRVAGYTEYEVVQKVSSVDNISAKELQNYQTLSSSKSLFDTIQSLALEDPQHPPAYYVINWLWVRLFGSSIVAFRTVAALASLLALPSMYWLCQELFASSLPSRIAVTFIAISPFHILYAQEARQYSLWTAMILFSSASLLYASRKMRIFDWVIYAASLALNFYTFPFSVLVALAHGSYVIALDKFRFTKRIIAYLLASFVAVIAFIPWLLVIINNLKHINNIVGGKGGMPTLSLVKTWAFNLSRIFVDTNHERAVINFGFENIFTYLLQITLVFLLVMLSGYSIYFVCRRTHAKTWIFLLTLILLTSVPIMGKDLLSGDNRSIILRYLTPAYLGIHISVSYLLAAGITTRKAQNKFWYFTICLLFSGALFSSVLTSQATSWWTKSHSDITYKAAKIINQSQQPLIVSDGSMGTNLALSHQLNPQVQLRLKPYCHTCRSLPPELITKNLLPIPNNFDVFLFVPSPELMNQLSQDSQYKIEFLSPQLWRLTHNTQ</sequence>
<accession>A0A926WKE7</accession>
<feature type="transmembrane region" description="Helical" evidence="8">
    <location>
        <begin position="249"/>
        <end position="274"/>
    </location>
</feature>
<evidence type="ECO:0000313" key="11">
    <source>
        <dbReference type="Proteomes" id="UP000662185"/>
    </source>
</evidence>
<evidence type="ECO:0000313" key="10">
    <source>
        <dbReference type="EMBL" id="MBD2296190.1"/>
    </source>
</evidence>
<dbReference type="RefSeq" id="WP_190564307.1">
    <property type="nucleotide sequence ID" value="NZ_JACJQU010000019.1"/>
</dbReference>
<feature type="domain" description="Glycosyltransferase RgtA/B/C/D-like" evidence="9">
    <location>
        <begin position="108"/>
        <end position="267"/>
    </location>
</feature>
<feature type="transmembrane region" description="Helical" evidence="8">
    <location>
        <begin position="183"/>
        <end position="200"/>
    </location>
</feature>
<gene>
    <name evidence="10" type="ORF">H6G06_22595</name>
</gene>
<dbReference type="InterPro" id="IPR038731">
    <property type="entry name" value="RgtA/B/C-like"/>
</dbReference>
<keyword evidence="5 8" id="KW-0812">Transmembrane</keyword>
<feature type="transmembrane region" description="Helical" evidence="8">
    <location>
        <begin position="324"/>
        <end position="346"/>
    </location>
</feature>
<evidence type="ECO:0000256" key="6">
    <source>
        <dbReference type="ARBA" id="ARBA00022989"/>
    </source>
</evidence>
<dbReference type="GO" id="GO:0016763">
    <property type="term" value="F:pentosyltransferase activity"/>
    <property type="evidence" value="ECO:0007669"/>
    <property type="project" value="TreeGrafter"/>
</dbReference>
<dbReference type="Pfam" id="PF13231">
    <property type="entry name" value="PMT_2"/>
    <property type="match status" value="1"/>
</dbReference>
<keyword evidence="7 8" id="KW-0472">Membrane</keyword>
<dbReference type="PANTHER" id="PTHR33908:SF3">
    <property type="entry name" value="UNDECAPRENYL PHOSPHATE-ALPHA-4-AMINO-4-DEOXY-L-ARABINOSE ARABINOSYL TRANSFERASE"/>
    <property type="match status" value="1"/>
</dbReference>
<keyword evidence="2" id="KW-1003">Cell membrane</keyword>
<reference evidence="11" key="1">
    <citation type="journal article" date="2020" name="ISME J.">
        <title>Comparative genomics reveals insights into cyanobacterial evolution and habitat adaptation.</title>
        <authorList>
            <person name="Chen M.Y."/>
            <person name="Teng W.K."/>
            <person name="Zhao L."/>
            <person name="Hu C.X."/>
            <person name="Zhou Y.K."/>
            <person name="Han B.P."/>
            <person name="Song L.R."/>
            <person name="Shu W.S."/>
        </authorList>
    </citation>
    <scope>NUCLEOTIDE SEQUENCE [LARGE SCALE GENOMIC DNA]</scope>
    <source>
        <strain evidence="11">FACHB-251</strain>
    </source>
</reference>
<proteinExistence type="predicted"/>
<dbReference type="AlphaFoldDB" id="A0A926WKE7"/>
<dbReference type="InterPro" id="IPR050297">
    <property type="entry name" value="LipidA_mod_glycosyltrf_83"/>
</dbReference>
<dbReference type="Proteomes" id="UP000662185">
    <property type="component" value="Unassembled WGS sequence"/>
</dbReference>
<dbReference type="PANTHER" id="PTHR33908">
    <property type="entry name" value="MANNOSYLTRANSFERASE YKCB-RELATED"/>
    <property type="match status" value="1"/>
</dbReference>
<feature type="transmembrane region" description="Helical" evidence="8">
    <location>
        <begin position="161"/>
        <end position="177"/>
    </location>
</feature>